<dbReference type="SUPFAM" id="SSF55729">
    <property type="entry name" value="Acyl-CoA N-acyltransferases (Nat)"/>
    <property type="match status" value="1"/>
</dbReference>
<evidence type="ECO:0000256" key="1">
    <source>
        <dbReference type="ARBA" id="ARBA00022679"/>
    </source>
</evidence>
<dbReference type="EnsemblMetazoa" id="Aqu2.1.43754_001">
    <property type="protein sequence ID" value="Aqu2.1.43754_001"/>
    <property type="gene ID" value="Aqu2.1.43754"/>
</dbReference>
<dbReference type="InParanoid" id="A0A1X7VV61"/>
<dbReference type="PROSITE" id="PS51186">
    <property type="entry name" value="GNAT"/>
    <property type="match status" value="1"/>
</dbReference>
<dbReference type="FunFam" id="3.40.630.30:FF:000065">
    <property type="entry name" value="N-terminal acetyltransferase complex ARD1 subunit homolog"/>
    <property type="match status" value="1"/>
</dbReference>
<dbReference type="EC" id="2.3.1.254" evidence="5"/>
<evidence type="ECO:0000256" key="16">
    <source>
        <dbReference type="ARBA" id="ARBA00048890"/>
    </source>
</evidence>
<protein>
    <recommendedName>
        <fullName evidence="6">N-alpha-acetyltransferase 20</fullName>
        <ecNumber evidence="5">2.3.1.254</ecNumber>
    </recommendedName>
    <alternativeName>
        <fullName evidence="10">Methionine N-acetyltransferase</fullName>
    </alternativeName>
    <alternativeName>
        <fullName evidence="7">N-acetyltransferase 5</fullName>
    </alternativeName>
    <alternativeName>
        <fullName evidence="11">N-terminal acetyltransferase B complex catalytic subunit NAA20</fullName>
    </alternativeName>
    <alternativeName>
        <fullName evidence="9">N-terminal acetyltransferase B complex catalytic subunit NAT5</fullName>
    </alternativeName>
    <alternativeName>
        <fullName evidence="8">NatB catalytic subunit</fullName>
    </alternativeName>
</protein>
<evidence type="ECO:0000256" key="2">
    <source>
        <dbReference type="ARBA" id="ARBA00023315"/>
    </source>
</evidence>
<dbReference type="PANTHER" id="PTHR45910">
    <property type="entry name" value="N-ALPHA-ACETYLTRANSFERASE 20"/>
    <property type="match status" value="1"/>
</dbReference>
<evidence type="ECO:0000256" key="11">
    <source>
        <dbReference type="ARBA" id="ARBA00042743"/>
    </source>
</evidence>
<feature type="domain" description="N-acetyltransferase" evidence="18">
    <location>
        <begin position="2"/>
        <end position="156"/>
    </location>
</feature>
<comment type="subunit">
    <text evidence="4">Component of the N-terminal acetyltransferase B (NatB) complex which is composed of NAA20 and NAA25.</text>
</comment>
<evidence type="ECO:0000259" key="18">
    <source>
        <dbReference type="PROSITE" id="PS51186"/>
    </source>
</evidence>
<reference evidence="19" key="2">
    <citation type="submission" date="2017-05" db="UniProtKB">
        <authorList>
            <consortium name="EnsemblMetazoa"/>
        </authorList>
    </citation>
    <scope>IDENTIFICATION</scope>
</reference>
<evidence type="ECO:0000256" key="8">
    <source>
        <dbReference type="ARBA" id="ARBA00042295"/>
    </source>
</evidence>
<comment type="catalytic activity">
    <reaction evidence="13">
        <text>N-terminal L-methionyl-L-aspartyl-[protein] + acetyl-CoA = N-terminal N(alpha)-acetyl-L-methionyl-L-aspartyl-[protein] + CoA + H(+)</text>
        <dbReference type="Rhea" id="RHEA:50480"/>
        <dbReference type="Rhea" id="RHEA-COMP:12692"/>
        <dbReference type="Rhea" id="RHEA-COMP:12693"/>
        <dbReference type="ChEBI" id="CHEBI:15378"/>
        <dbReference type="ChEBI" id="CHEBI:57287"/>
        <dbReference type="ChEBI" id="CHEBI:57288"/>
        <dbReference type="ChEBI" id="CHEBI:133045"/>
        <dbReference type="ChEBI" id="CHEBI:133063"/>
        <dbReference type="EC" id="2.3.1.254"/>
    </reaction>
</comment>
<comment type="function">
    <text evidence="12">Catalytic subunit of the NatB complex which catalyzes acetylation of the N-terminal methionine residues of peptides beginning with Met-Asp, Met-Glu, Met-Asn and Met-Gln. Proteins with cell cycle functions are overrepresented in the pool of NatB substrates. Required for maintaining the structure and function of actomyosin fibers and for proper cellular migration.</text>
</comment>
<comment type="catalytic activity">
    <reaction evidence="14">
        <text>N-terminal L-methionyl-L-asparaginyl-[protein] + acetyl-CoA = N-terminal N(alpha)-acetyl-L-methionyl-L-asparaginyl-[protein] + CoA + H(+)</text>
        <dbReference type="Rhea" id="RHEA:50484"/>
        <dbReference type="Rhea" id="RHEA-COMP:12694"/>
        <dbReference type="Rhea" id="RHEA-COMP:12695"/>
        <dbReference type="ChEBI" id="CHEBI:15378"/>
        <dbReference type="ChEBI" id="CHEBI:57287"/>
        <dbReference type="ChEBI" id="CHEBI:57288"/>
        <dbReference type="ChEBI" id="CHEBI:133356"/>
        <dbReference type="ChEBI" id="CHEBI:133358"/>
        <dbReference type="EC" id="2.3.1.254"/>
    </reaction>
</comment>
<keyword evidence="1" id="KW-0808">Transferase</keyword>
<dbReference type="eggNOG" id="KOG3234">
    <property type="taxonomic scope" value="Eukaryota"/>
</dbReference>
<dbReference type="PANTHER" id="PTHR45910:SF1">
    <property type="entry name" value="N-ALPHA-ACETYLTRANSFERASE 20"/>
    <property type="match status" value="1"/>
</dbReference>
<dbReference type="AlphaFoldDB" id="A0A1X7VV61"/>
<evidence type="ECO:0000256" key="6">
    <source>
        <dbReference type="ARBA" id="ARBA00039529"/>
    </source>
</evidence>
<dbReference type="InterPro" id="IPR016181">
    <property type="entry name" value="Acyl_CoA_acyltransferase"/>
</dbReference>
<dbReference type="Pfam" id="PF00583">
    <property type="entry name" value="Acetyltransf_1"/>
    <property type="match status" value="1"/>
</dbReference>
<dbReference type="KEGG" id="aqu:105312174"/>
<evidence type="ECO:0000256" key="9">
    <source>
        <dbReference type="ARBA" id="ARBA00042702"/>
    </source>
</evidence>
<evidence type="ECO:0000256" key="17">
    <source>
        <dbReference type="SAM" id="MobiDB-lite"/>
    </source>
</evidence>
<feature type="region of interest" description="Disordered" evidence="17">
    <location>
        <begin position="157"/>
        <end position="176"/>
    </location>
</feature>
<evidence type="ECO:0000256" key="4">
    <source>
        <dbReference type="ARBA" id="ARBA00038748"/>
    </source>
</evidence>
<evidence type="ECO:0000256" key="13">
    <source>
        <dbReference type="ARBA" id="ARBA00047385"/>
    </source>
</evidence>
<dbReference type="EnsemblMetazoa" id="XM_011404613.2">
    <property type="protein sequence ID" value="XP_011402915.1"/>
    <property type="gene ID" value="LOC105312174"/>
</dbReference>
<proteinExistence type="inferred from homology"/>
<dbReference type="CDD" id="cd04301">
    <property type="entry name" value="NAT_SF"/>
    <property type="match status" value="1"/>
</dbReference>
<dbReference type="Gene3D" id="3.40.630.30">
    <property type="match status" value="1"/>
</dbReference>
<dbReference type="Proteomes" id="UP000007879">
    <property type="component" value="Unassembled WGS sequence"/>
</dbReference>
<keyword evidence="2" id="KW-0012">Acyltransferase</keyword>
<evidence type="ECO:0000256" key="15">
    <source>
        <dbReference type="ARBA" id="ARBA00048177"/>
    </source>
</evidence>
<dbReference type="InterPro" id="IPR051646">
    <property type="entry name" value="NatB_acetyltransferase_subunit"/>
</dbReference>
<comment type="similarity">
    <text evidence="3">Belongs to the acetyltransferase family. ARD1 subfamily.</text>
</comment>
<evidence type="ECO:0000256" key="5">
    <source>
        <dbReference type="ARBA" id="ARBA00039120"/>
    </source>
</evidence>
<dbReference type="STRING" id="400682.A0A1X7VV61"/>
<dbReference type="OMA" id="EQHPSMR"/>
<gene>
    <name evidence="19" type="primary">105312174</name>
</gene>
<feature type="compositionally biased region" description="Basic and acidic residues" evidence="17">
    <location>
        <begin position="157"/>
        <end position="168"/>
    </location>
</feature>
<evidence type="ECO:0000313" key="20">
    <source>
        <dbReference type="Proteomes" id="UP000007879"/>
    </source>
</evidence>
<reference evidence="20" key="1">
    <citation type="journal article" date="2010" name="Nature">
        <title>The Amphimedon queenslandica genome and the evolution of animal complexity.</title>
        <authorList>
            <person name="Srivastava M."/>
            <person name="Simakov O."/>
            <person name="Chapman J."/>
            <person name="Fahey B."/>
            <person name="Gauthier M.E."/>
            <person name="Mitros T."/>
            <person name="Richards G.S."/>
            <person name="Conaco C."/>
            <person name="Dacre M."/>
            <person name="Hellsten U."/>
            <person name="Larroux C."/>
            <person name="Putnam N.H."/>
            <person name="Stanke M."/>
            <person name="Adamska M."/>
            <person name="Darling A."/>
            <person name="Degnan S.M."/>
            <person name="Oakley T.H."/>
            <person name="Plachetzki D.C."/>
            <person name="Zhai Y."/>
            <person name="Adamski M."/>
            <person name="Calcino A."/>
            <person name="Cummins S.F."/>
            <person name="Goodstein D.M."/>
            <person name="Harris C."/>
            <person name="Jackson D.J."/>
            <person name="Leys S.P."/>
            <person name="Shu S."/>
            <person name="Woodcroft B.J."/>
            <person name="Vervoort M."/>
            <person name="Kosik K.S."/>
            <person name="Manning G."/>
            <person name="Degnan B.M."/>
            <person name="Rokhsar D.S."/>
        </authorList>
    </citation>
    <scope>NUCLEOTIDE SEQUENCE [LARGE SCALE GENOMIC DNA]</scope>
</reference>
<evidence type="ECO:0000256" key="12">
    <source>
        <dbReference type="ARBA" id="ARBA00046112"/>
    </source>
</evidence>
<name>A0A1X7VV61_AMPQE</name>
<evidence type="ECO:0000256" key="14">
    <source>
        <dbReference type="ARBA" id="ARBA00047402"/>
    </source>
</evidence>
<dbReference type="InterPro" id="IPR000182">
    <property type="entry name" value="GNAT_dom"/>
</dbReference>
<dbReference type="GO" id="GO:0031416">
    <property type="term" value="C:NatB complex"/>
    <property type="evidence" value="ECO:0007669"/>
    <property type="project" value="TreeGrafter"/>
</dbReference>
<dbReference type="FunCoup" id="A0A1X7VV61">
    <property type="interactions" value="508"/>
</dbReference>
<organism evidence="19">
    <name type="scientific">Amphimedon queenslandica</name>
    <name type="common">Sponge</name>
    <dbReference type="NCBI Taxonomy" id="400682"/>
    <lineage>
        <taxon>Eukaryota</taxon>
        <taxon>Metazoa</taxon>
        <taxon>Porifera</taxon>
        <taxon>Demospongiae</taxon>
        <taxon>Heteroscleromorpha</taxon>
        <taxon>Haplosclerida</taxon>
        <taxon>Niphatidae</taxon>
        <taxon>Amphimedon</taxon>
    </lineage>
</organism>
<dbReference type="GO" id="GO:0120518">
    <property type="term" value="F:protein N-terminal-methionine acetyltransferase activity"/>
    <property type="evidence" value="ECO:0007669"/>
    <property type="project" value="UniProtKB-EC"/>
</dbReference>
<accession>A0A1X7VV61</accession>
<evidence type="ECO:0000256" key="7">
    <source>
        <dbReference type="ARBA" id="ARBA00041220"/>
    </source>
</evidence>
<evidence type="ECO:0000256" key="3">
    <source>
        <dbReference type="ARBA" id="ARBA00025786"/>
    </source>
</evidence>
<comment type="catalytic activity">
    <reaction evidence="15">
        <text>N-terminal L-methionyl-L-glutaminyl-[protein] + acetyl-CoA = N-terminal N(alpha)-acetyl-L-methionyl-L-glutaminyl-[protein] + CoA + H(+)</text>
        <dbReference type="Rhea" id="RHEA:50492"/>
        <dbReference type="Rhea" id="RHEA-COMP:12698"/>
        <dbReference type="Rhea" id="RHEA-COMP:12699"/>
        <dbReference type="ChEBI" id="CHEBI:15378"/>
        <dbReference type="ChEBI" id="CHEBI:57287"/>
        <dbReference type="ChEBI" id="CHEBI:57288"/>
        <dbReference type="ChEBI" id="CHEBI:133361"/>
        <dbReference type="ChEBI" id="CHEBI:133362"/>
        <dbReference type="EC" id="2.3.1.254"/>
    </reaction>
</comment>
<keyword evidence="20" id="KW-1185">Reference proteome</keyword>
<evidence type="ECO:0000313" key="19">
    <source>
        <dbReference type="EnsemblMetazoa" id="Aqu2.1.43754_001"/>
    </source>
</evidence>
<dbReference type="OrthoDB" id="10264728at2759"/>
<evidence type="ECO:0000256" key="10">
    <source>
        <dbReference type="ARBA" id="ARBA00042723"/>
    </source>
</evidence>
<comment type="catalytic activity">
    <reaction evidence="16">
        <text>N-terminal L-methionyl-L-glutamyl-[protein] + acetyl-CoA = N-terminal N(alpha)-acetyl-L-methionyl-L-glutamyl-[protein] + CoA + H(+)</text>
        <dbReference type="Rhea" id="RHEA:50488"/>
        <dbReference type="Rhea" id="RHEA-COMP:12696"/>
        <dbReference type="Rhea" id="RHEA-COMP:12697"/>
        <dbReference type="ChEBI" id="CHEBI:15378"/>
        <dbReference type="ChEBI" id="CHEBI:57287"/>
        <dbReference type="ChEBI" id="CHEBI:57288"/>
        <dbReference type="ChEBI" id="CHEBI:133359"/>
        <dbReference type="ChEBI" id="CHEBI:133360"/>
        <dbReference type="EC" id="2.3.1.254"/>
    </reaction>
</comment>
<sequence>MTALRPFQCDDLFRYNNVNLDPLTETYNMGFYLAYLSKWPEYFTVAESPTGRIMGYIMGKSEARQNDPRDWHGHVTAISVAEEYRRIGLAATLMNSLESISERKHCYFVDLFVRVSNKVAILMYQNLGYKIFRRIENYYSGADDDEDALDMRKALSRDKEKISERPCKDPNFPLEA</sequence>